<gene>
    <name evidence="1" type="ORF">DERYTH_LOCUS7323</name>
</gene>
<dbReference type="EMBL" id="CAJVPY010003543">
    <property type="protein sequence ID" value="CAG8594447.1"/>
    <property type="molecule type" value="Genomic_DNA"/>
</dbReference>
<organism evidence="1 2">
    <name type="scientific">Dentiscutata erythropus</name>
    <dbReference type="NCBI Taxonomy" id="1348616"/>
    <lineage>
        <taxon>Eukaryota</taxon>
        <taxon>Fungi</taxon>
        <taxon>Fungi incertae sedis</taxon>
        <taxon>Mucoromycota</taxon>
        <taxon>Glomeromycotina</taxon>
        <taxon>Glomeromycetes</taxon>
        <taxon>Diversisporales</taxon>
        <taxon>Gigasporaceae</taxon>
        <taxon>Dentiscutata</taxon>
    </lineage>
</organism>
<feature type="non-terminal residue" evidence="1">
    <location>
        <position position="1"/>
    </location>
</feature>
<evidence type="ECO:0000313" key="1">
    <source>
        <dbReference type="EMBL" id="CAG8594447.1"/>
    </source>
</evidence>
<reference evidence="1" key="1">
    <citation type="submission" date="2021-06" db="EMBL/GenBank/DDBJ databases">
        <authorList>
            <person name="Kallberg Y."/>
            <person name="Tangrot J."/>
            <person name="Rosling A."/>
        </authorList>
    </citation>
    <scope>NUCLEOTIDE SEQUENCE</scope>
    <source>
        <strain evidence="1">MA453B</strain>
    </source>
</reference>
<sequence length="77" mass="8930">SVPSHALELSLHHLKIQDIPCCEPLSKYFDQYLKAKIRFHIYIKSSQPAAYIIGSSRQVNKQHLTNYLTLSIGWNYL</sequence>
<dbReference type="AlphaFoldDB" id="A0A9N9C7Y9"/>
<keyword evidence="2" id="KW-1185">Reference proteome</keyword>
<accession>A0A9N9C7Y9</accession>
<dbReference type="Proteomes" id="UP000789405">
    <property type="component" value="Unassembled WGS sequence"/>
</dbReference>
<comment type="caution">
    <text evidence="1">The sequence shown here is derived from an EMBL/GenBank/DDBJ whole genome shotgun (WGS) entry which is preliminary data.</text>
</comment>
<name>A0A9N9C7Y9_9GLOM</name>
<evidence type="ECO:0000313" key="2">
    <source>
        <dbReference type="Proteomes" id="UP000789405"/>
    </source>
</evidence>
<protein>
    <submittedName>
        <fullName evidence="1">13015_t:CDS:1</fullName>
    </submittedName>
</protein>
<proteinExistence type="predicted"/>